<sequence>MDTFYVRSLIRSQLRLAASVALGFLLLLVGLAVMVFTWPQINDIRFLTIPLPWWLLGLGVYPLILLCAFLFNHAAARNEAKYRSIVR</sequence>
<accession>A0ABX1G779</accession>
<gene>
    <name evidence="2" type="ORF">HED64_15510</name>
</gene>
<keyword evidence="1" id="KW-1133">Transmembrane helix</keyword>
<organism evidence="2 3">
    <name type="scientific">Paeniglutamicibacter terrestris</name>
    <dbReference type="NCBI Taxonomy" id="2723403"/>
    <lineage>
        <taxon>Bacteria</taxon>
        <taxon>Bacillati</taxon>
        <taxon>Actinomycetota</taxon>
        <taxon>Actinomycetes</taxon>
        <taxon>Micrococcales</taxon>
        <taxon>Micrococcaceae</taxon>
        <taxon>Paeniglutamicibacter</taxon>
    </lineage>
</organism>
<feature type="transmembrane region" description="Helical" evidence="1">
    <location>
        <begin position="51"/>
        <end position="71"/>
    </location>
</feature>
<comment type="caution">
    <text evidence="2">The sequence shown here is derived from an EMBL/GenBank/DDBJ whole genome shotgun (WGS) entry which is preliminary data.</text>
</comment>
<keyword evidence="1" id="KW-0472">Membrane</keyword>
<evidence type="ECO:0000313" key="3">
    <source>
        <dbReference type="Proteomes" id="UP000746595"/>
    </source>
</evidence>
<name>A0ABX1G779_9MICC</name>
<evidence type="ECO:0008006" key="4">
    <source>
        <dbReference type="Google" id="ProtNLM"/>
    </source>
</evidence>
<keyword evidence="3" id="KW-1185">Reference proteome</keyword>
<reference evidence="2 3" key="1">
    <citation type="submission" date="2020-04" db="EMBL/GenBank/DDBJ databases">
        <title>Paeniglutamicibacter sp. ANT13_2, a novel actinomycete isolated from sediment in Antarctica.</title>
        <authorList>
            <person name="Sakdapetsiri C."/>
            <person name="Pinyakong O."/>
        </authorList>
    </citation>
    <scope>NUCLEOTIDE SEQUENCE [LARGE SCALE GENOMIC DNA]</scope>
    <source>
        <strain evidence="2 3">ANT13_2</strain>
    </source>
</reference>
<proteinExistence type="predicted"/>
<dbReference type="EMBL" id="JAAWVT010000008">
    <property type="protein sequence ID" value="NKG22107.1"/>
    <property type="molecule type" value="Genomic_DNA"/>
</dbReference>
<keyword evidence="1" id="KW-0812">Transmembrane</keyword>
<evidence type="ECO:0000256" key="1">
    <source>
        <dbReference type="SAM" id="Phobius"/>
    </source>
</evidence>
<protein>
    <recommendedName>
        <fullName evidence="4">DUF485 domain-containing protein</fullName>
    </recommendedName>
</protein>
<dbReference type="Proteomes" id="UP000746595">
    <property type="component" value="Unassembled WGS sequence"/>
</dbReference>
<feature type="transmembrane region" description="Helical" evidence="1">
    <location>
        <begin position="16"/>
        <end position="39"/>
    </location>
</feature>
<evidence type="ECO:0000313" key="2">
    <source>
        <dbReference type="EMBL" id="NKG22107.1"/>
    </source>
</evidence>